<reference evidence="1" key="1">
    <citation type="submission" date="2022-08" db="UniProtKB">
        <authorList>
            <consortium name="EnsemblMetazoa"/>
        </authorList>
    </citation>
    <scope>IDENTIFICATION</scope>
    <source>
        <strain evidence="1">05x7-T-G4-1.051#20</strain>
    </source>
</reference>
<evidence type="ECO:0000313" key="1">
    <source>
        <dbReference type="EnsemblMetazoa" id="G23859.1:cds"/>
    </source>
</evidence>
<proteinExistence type="predicted"/>
<sequence>MENNLSSTHFLPVCCSYLAVISPFSCVINPLTPRGTRCFCSSQVSQPYITNGGVPSDDAACIERTYYIARDSAVELCKHIDILPRNPREKKTVSKQRPDRQGRAMNCSVPACAAIDILPFTTFPSYDGFSAKLADEQTCLFTHVISVGNKLLVVDNENKRLKRFRIRSRACVDHLLLDDPCGGSLLPLSSHVVITEPEVNTLSFISLEGTLTLSSRRKTEKKYQPICCVDEERLVAGCCELGDSSVDVLNYMGVVLITVSTCQNNSVTFRTPASLTYIPGECILVSDSGLCRVVGIGLSGQLKFVFDPKCTPSGVCVDRDRNVYLCGYDKKSIQCLKYENNRLHQTCSDFIIKCPLSVTTARNYLYVTEEMPNDRITILQTTNEDWDIEEKPVNISNIHVTVLKDEEAAES</sequence>
<dbReference type="InterPro" id="IPR011042">
    <property type="entry name" value="6-blade_b-propeller_TolB-like"/>
</dbReference>
<evidence type="ECO:0000313" key="2">
    <source>
        <dbReference type="Proteomes" id="UP000005408"/>
    </source>
</evidence>
<keyword evidence="2" id="KW-1185">Reference proteome</keyword>
<organism evidence="1 2">
    <name type="scientific">Magallana gigas</name>
    <name type="common">Pacific oyster</name>
    <name type="synonym">Crassostrea gigas</name>
    <dbReference type="NCBI Taxonomy" id="29159"/>
    <lineage>
        <taxon>Eukaryota</taxon>
        <taxon>Metazoa</taxon>
        <taxon>Spiralia</taxon>
        <taxon>Lophotrochozoa</taxon>
        <taxon>Mollusca</taxon>
        <taxon>Bivalvia</taxon>
        <taxon>Autobranchia</taxon>
        <taxon>Pteriomorphia</taxon>
        <taxon>Ostreida</taxon>
        <taxon>Ostreoidea</taxon>
        <taxon>Ostreidae</taxon>
        <taxon>Magallana</taxon>
    </lineage>
</organism>
<dbReference type="SUPFAM" id="SSF63825">
    <property type="entry name" value="YWTD domain"/>
    <property type="match status" value="1"/>
</dbReference>
<protein>
    <submittedName>
        <fullName evidence="1">Uncharacterized protein</fullName>
    </submittedName>
</protein>
<dbReference type="Gene3D" id="2.120.10.30">
    <property type="entry name" value="TolB, C-terminal domain"/>
    <property type="match status" value="1"/>
</dbReference>
<name>A0A8W8KN52_MAGGI</name>
<dbReference type="Proteomes" id="UP000005408">
    <property type="component" value="Unassembled WGS sequence"/>
</dbReference>
<dbReference type="AlphaFoldDB" id="A0A8W8KN52"/>
<dbReference type="EnsemblMetazoa" id="G23859.1">
    <property type="protein sequence ID" value="G23859.1:cds"/>
    <property type="gene ID" value="G23859"/>
</dbReference>
<accession>A0A8W8KN52</accession>